<dbReference type="GeneID" id="37019527"/>
<feature type="region of interest" description="Disordered" evidence="1">
    <location>
        <begin position="42"/>
        <end position="108"/>
    </location>
</feature>
<keyword evidence="2" id="KW-0472">Membrane</keyword>
<keyword evidence="4" id="KW-1185">Reference proteome</keyword>
<evidence type="ECO:0000256" key="1">
    <source>
        <dbReference type="SAM" id="MobiDB-lite"/>
    </source>
</evidence>
<keyword evidence="2" id="KW-1133">Transmembrane helix</keyword>
<reference evidence="3 4" key="1">
    <citation type="journal article" date="2018" name="Mol. Biol. Evol.">
        <title>Broad Genomic Sampling Reveals a Smut Pathogenic Ancestry of the Fungal Clade Ustilaginomycotina.</title>
        <authorList>
            <person name="Kijpornyongpan T."/>
            <person name="Mondo S.J."/>
            <person name="Barry K."/>
            <person name="Sandor L."/>
            <person name="Lee J."/>
            <person name="Lipzen A."/>
            <person name="Pangilinan J."/>
            <person name="LaButti K."/>
            <person name="Hainaut M."/>
            <person name="Henrissat B."/>
            <person name="Grigoriev I.V."/>
            <person name="Spatafora J.W."/>
            <person name="Aime M.C."/>
        </authorList>
    </citation>
    <scope>NUCLEOTIDE SEQUENCE [LARGE SCALE GENOMIC DNA]</scope>
    <source>
        <strain evidence="3 4">MCA 3882</strain>
    </source>
</reference>
<accession>A0A316VIN4</accession>
<protein>
    <submittedName>
        <fullName evidence="3">Uncharacterized protein</fullName>
    </submittedName>
</protein>
<evidence type="ECO:0000256" key="2">
    <source>
        <dbReference type="SAM" id="Phobius"/>
    </source>
</evidence>
<gene>
    <name evidence="3" type="ORF">FA14DRAFT_155282</name>
</gene>
<proteinExistence type="predicted"/>
<dbReference type="InParanoid" id="A0A316VIN4"/>
<organism evidence="3 4">
    <name type="scientific">Meira miltonrushii</name>
    <dbReference type="NCBI Taxonomy" id="1280837"/>
    <lineage>
        <taxon>Eukaryota</taxon>
        <taxon>Fungi</taxon>
        <taxon>Dikarya</taxon>
        <taxon>Basidiomycota</taxon>
        <taxon>Ustilaginomycotina</taxon>
        <taxon>Exobasidiomycetes</taxon>
        <taxon>Exobasidiales</taxon>
        <taxon>Brachybasidiaceae</taxon>
        <taxon>Meira</taxon>
    </lineage>
</organism>
<dbReference type="Proteomes" id="UP000245771">
    <property type="component" value="Unassembled WGS sequence"/>
</dbReference>
<keyword evidence="2" id="KW-0812">Transmembrane</keyword>
<sequence>MDFSINRESTDLYTSSSQSVFVFIAMMLCLTNFALSSDIASTSGTKPIPPSPPFSPSSGRLSRSLSSSSASSISSSGSFKSASGEAFSSKNSSPSRTPPPSPPRMIRTPGLAELETYHEGAKGKVANIYHNQIKLAKEARDKPWKASKHRKLIAQSNEHIKQEDTKLFRKGYEIIQKTRDPDPKKMSLKIEPIQKITYDFRDGWVGTRHNPSPRMSHAKLDDLHKEATNVLLLGKPHNRTKRK</sequence>
<evidence type="ECO:0000313" key="3">
    <source>
        <dbReference type="EMBL" id="PWN35871.1"/>
    </source>
</evidence>
<name>A0A316VIN4_9BASI</name>
<feature type="compositionally biased region" description="Low complexity" evidence="1">
    <location>
        <begin position="56"/>
        <end position="95"/>
    </location>
</feature>
<evidence type="ECO:0000313" key="4">
    <source>
        <dbReference type="Proteomes" id="UP000245771"/>
    </source>
</evidence>
<dbReference type="EMBL" id="KZ819603">
    <property type="protein sequence ID" value="PWN35871.1"/>
    <property type="molecule type" value="Genomic_DNA"/>
</dbReference>
<dbReference type="RefSeq" id="XP_025356173.1">
    <property type="nucleotide sequence ID" value="XM_025497746.1"/>
</dbReference>
<dbReference type="AlphaFoldDB" id="A0A316VIN4"/>
<feature type="transmembrane region" description="Helical" evidence="2">
    <location>
        <begin position="20"/>
        <end position="40"/>
    </location>
</feature>